<dbReference type="HOGENOM" id="CLU_044183_0_0_3"/>
<dbReference type="STRING" id="111780.Sta7437_2116"/>
<organism evidence="2 3">
    <name type="scientific">Stanieria cyanosphaera (strain ATCC 29371 / PCC 7437)</name>
    <dbReference type="NCBI Taxonomy" id="111780"/>
    <lineage>
        <taxon>Bacteria</taxon>
        <taxon>Bacillati</taxon>
        <taxon>Cyanobacteriota</taxon>
        <taxon>Cyanophyceae</taxon>
        <taxon>Pleurocapsales</taxon>
        <taxon>Dermocarpellaceae</taxon>
        <taxon>Stanieria</taxon>
    </lineage>
</organism>
<proteinExistence type="predicted"/>
<keyword evidence="3" id="KW-1185">Reference proteome</keyword>
<dbReference type="Pfam" id="PF13482">
    <property type="entry name" value="RNase_H_2"/>
    <property type="match status" value="1"/>
</dbReference>
<dbReference type="eggNOG" id="COG2251">
    <property type="taxonomic scope" value="Bacteria"/>
</dbReference>
<evidence type="ECO:0000313" key="3">
    <source>
        <dbReference type="Proteomes" id="UP000010473"/>
    </source>
</evidence>
<evidence type="ECO:0000313" key="2">
    <source>
        <dbReference type="EMBL" id="AFZ35666.1"/>
    </source>
</evidence>
<sequence length="502" mass="58218">MMLLTDEQILNFKRCRRRTYLDTYGNLQEKDATKEFLLKLKKEHQAHINNVIACLGLNYHQPIASSTQWWDKAAETLALMQQGVDCIYDGKLALRAFNWRSLWEDNVEHSNSTEEIVFLASPTLLIKQPGSSIFGDWVYLPINVKLGRRPKPEYKLIATFQAQILATIQGVLPSQSQLILRQQDSYLIDLEYWLPKMRAIVADCLEMLSVEAEPEVFISRQRCNLCHWYSHCYNQAKSQQHLSLIPGVTPKRYEYLISIGIETVESLADLTHRNLEENIGTDIAIQLKKQALAILQQQPILKSELNSVIKKTITHAGIELYFDIEAEPDLNLDYLLGVLVVDKQNKSEKFYPFLAENPESERIIWQQFLDLVNLYPYAPIYHYSEYEVDTIKRLGKLYGTQKKHILSIISRSVDLHSLITKSVFLPVENYSLKTLANWIGFQWRDPGASGDQCVCWYDGWLTTKNRSLLEAILRYNEDDCRATRYLKDWLVEFTLQSPITKN</sequence>
<dbReference type="GO" id="GO:0000166">
    <property type="term" value="F:nucleotide binding"/>
    <property type="evidence" value="ECO:0007669"/>
    <property type="project" value="InterPro"/>
</dbReference>
<dbReference type="InterPro" id="IPR019993">
    <property type="entry name" value="RecB_nuclease_TM0106_put"/>
</dbReference>
<dbReference type="KEGG" id="scs:Sta7437_2116"/>
<dbReference type="PATRIC" id="fig|111780.3.peg.2208"/>
<dbReference type="Gene3D" id="1.10.150.20">
    <property type="entry name" value="5' to 3' exonuclease, C-terminal subdomain"/>
    <property type="match status" value="1"/>
</dbReference>
<dbReference type="EMBL" id="CP003653">
    <property type="protein sequence ID" value="AFZ35666.1"/>
    <property type="molecule type" value="Genomic_DNA"/>
</dbReference>
<accession>K9XUB2</accession>
<evidence type="ECO:0000259" key="1">
    <source>
        <dbReference type="Pfam" id="PF13482"/>
    </source>
</evidence>
<dbReference type="SUPFAM" id="SSF53098">
    <property type="entry name" value="Ribonuclease H-like"/>
    <property type="match status" value="1"/>
</dbReference>
<dbReference type="InterPro" id="IPR012337">
    <property type="entry name" value="RNaseH-like_sf"/>
</dbReference>
<feature type="domain" description="YprB ribonuclease H-like" evidence="1">
    <location>
        <begin position="320"/>
        <end position="491"/>
    </location>
</feature>
<dbReference type="InterPro" id="IPR010995">
    <property type="entry name" value="DNA_repair_Rad51/TF_NusA_a-hlx"/>
</dbReference>
<dbReference type="SUPFAM" id="SSF47794">
    <property type="entry name" value="Rad51 N-terminal domain-like"/>
    <property type="match status" value="1"/>
</dbReference>
<name>K9XUB2_STAC7</name>
<reference evidence="3" key="1">
    <citation type="journal article" date="2013" name="Proc. Natl. Acad. Sci. U.S.A.">
        <title>Improving the coverage of the cyanobacterial phylum using diversity-driven genome sequencing.</title>
        <authorList>
            <person name="Shih P.M."/>
            <person name="Wu D."/>
            <person name="Latifi A."/>
            <person name="Axen S.D."/>
            <person name="Fewer D.P."/>
            <person name="Talla E."/>
            <person name="Calteau A."/>
            <person name="Cai F."/>
            <person name="Tandeau de Marsac N."/>
            <person name="Rippka R."/>
            <person name="Herdman M."/>
            <person name="Sivonen K."/>
            <person name="Coursin T."/>
            <person name="Laurent T."/>
            <person name="Goodwin L."/>
            <person name="Nolan M."/>
            <person name="Davenport K.W."/>
            <person name="Han C.S."/>
            <person name="Rubin E.M."/>
            <person name="Eisen J.A."/>
            <person name="Woyke T."/>
            <person name="Gugger M."/>
            <person name="Kerfeld C.A."/>
        </authorList>
    </citation>
    <scope>NUCLEOTIDE SEQUENCE [LARGE SCALE GENOMIC DNA]</scope>
    <source>
        <strain evidence="3">ATCC 29371 / PCC 7437</strain>
    </source>
</reference>
<gene>
    <name evidence="2" type="ordered locus">Sta7437_2116</name>
</gene>
<dbReference type="InterPro" id="IPR038720">
    <property type="entry name" value="YprB_RNase_H-like_dom"/>
</dbReference>
<dbReference type="NCBIfam" id="TIGR03491">
    <property type="entry name" value="TM0106 family RecB-like putative nuclease"/>
    <property type="match status" value="1"/>
</dbReference>
<dbReference type="Proteomes" id="UP000010473">
    <property type="component" value="Chromosome"/>
</dbReference>
<dbReference type="AlphaFoldDB" id="K9XUB2"/>
<protein>
    <submittedName>
        <fullName evidence="2">RecB family nuclease, putative</fullName>
    </submittedName>
</protein>